<evidence type="ECO:0000256" key="1">
    <source>
        <dbReference type="SAM" id="MobiDB-lite"/>
    </source>
</evidence>
<reference evidence="2" key="1">
    <citation type="journal article" date="2012" name="Nature">
        <title>The oyster genome reveals stress adaptation and complexity of shell formation.</title>
        <authorList>
            <person name="Zhang G."/>
            <person name="Fang X."/>
            <person name="Guo X."/>
            <person name="Li L."/>
            <person name="Luo R."/>
            <person name="Xu F."/>
            <person name="Yang P."/>
            <person name="Zhang L."/>
            <person name="Wang X."/>
            <person name="Qi H."/>
            <person name="Xiong Z."/>
            <person name="Que H."/>
            <person name="Xie Y."/>
            <person name="Holland P.W."/>
            <person name="Paps J."/>
            <person name="Zhu Y."/>
            <person name="Wu F."/>
            <person name="Chen Y."/>
            <person name="Wang J."/>
            <person name="Peng C."/>
            <person name="Meng J."/>
            <person name="Yang L."/>
            <person name="Liu J."/>
            <person name="Wen B."/>
            <person name="Zhang N."/>
            <person name="Huang Z."/>
            <person name="Zhu Q."/>
            <person name="Feng Y."/>
            <person name="Mount A."/>
            <person name="Hedgecock D."/>
            <person name="Xu Z."/>
            <person name="Liu Y."/>
            <person name="Domazet-Loso T."/>
            <person name="Du Y."/>
            <person name="Sun X."/>
            <person name="Zhang S."/>
            <person name="Liu B."/>
            <person name="Cheng P."/>
            <person name="Jiang X."/>
            <person name="Li J."/>
            <person name="Fan D."/>
            <person name="Wang W."/>
            <person name="Fu W."/>
            <person name="Wang T."/>
            <person name="Wang B."/>
            <person name="Zhang J."/>
            <person name="Peng Z."/>
            <person name="Li Y."/>
            <person name="Li N."/>
            <person name="Wang J."/>
            <person name="Chen M."/>
            <person name="He Y."/>
            <person name="Tan F."/>
            <person name="Song X."/>
            <person name="Zheng Q."/>
            <person name="Huang R."/>
            <person name="Yang H."/>
            <person name="Du X."/>
            <person name="Chen L."/>
            <person name="Yang M."/>
            <person name="Gaffney P.M."/>
            <person name="Wang S."/>
            <person name="Luo L."/>
            <person name="She Z."/>
            <person name="Ming Y."/>
            <person name="Huang W."/>
            <person name="Zhang S."/>
            <person name="Huang B."/>
            <person name="Zhang Y."/>
            <person name="Qu T."/>
            <person name="Ni P."/>
            <person name="Miao G."/>
            <person name="Wang J."/>
            <person name="Wang Q."/>
            <person name="Steinberg C.E."/>
            <person name="Wang H."/>
            <person name="Li N."/>
            <person name="Qian L."/>
            <person name="Zhang G."/>
            <person name="Li Y."/>
            <person name="Yang H."/>
            <person name="Liu X."/>
            <person name="Wang J."/>
            <person name="Yin Y."/>
            <person name="Wang J."/>
        </authorList>
    </citation>
    <scope>NUCLEOTIDE SEQUENCE [LARGE SCALE GENOMIC DNA]</scope>
    <source>
        <strain evidence="2">05x7-T-G4-1.051#20</strain>
    </source>
</reference>
<evidence type="ECO:0000313" key="2">
    <source>
        <dbReference type="EMBL" id="EKC20382.1"/>
    </source>
</evidence>
<dbReference type="InParanoid" id="K1P9C8"/>
<proteinExistence type="predicted"/>
<feature type="region of interest" description="Disordered" evidence="1">
    <location>
        <begin position="1"/>
        <end position="29"/>
    </location>
</feature>
<sequence length="95" mass="10602">MDRFPESTENMSQVHQIRSDSFPKTGDTLSSRQLLSAPICSPLKAPGCVPGVSYCSVTGSPLWVYVLQMIPVSRLLPKHRTDEEDSSKMCWMSKL</sequence>
<dbReference type="AlphaFoldDB" id="K1P9C8"/>
<accession>K1P9C8</accession>
<dbReference type="HOGENOM" id="CLU_2374785_0_0_1"/>
<name>K1P9C8_MAGGI</name>
<dbReference type="EMBL" id="JH816910">
    <property type="protein sequence ID" value="EKC20382.1"/>
    <property type="molecule type" value="Genomic_DNA"/>
</dbReference>
<protein>
    <submittedName>
        <fullName evidence="2">Uncharacterized protein</fullName>
    </submittedName>
</protein>
<organism evidence="2">
    <name type="scientific">Magallana gigas</name>
    <name type="common">Pacific oyster</name>
    <name type="synonym">Crassostrea gigas</name>
    <dbReference type="NCBI Taxonomy" id="29159"/>
    <lineage>
        <taxon>Eukaryota</taxon>
        <taxon>Metazoa</taxon>
        <taxon>Spiralia</taxon>
        <taxon>Lophotrochozoa</taxon>
        <taxon>Mollusca</taxon>
        <taxon>Bivalvia</taxon>
        <taxon>Autobranchia</taxon>
        <taxon>Pteriomorphia</taxon>
        <taxon>Ostreida</taxon>
        <taxon>Ostreoidea</taxon>
        <taxon>Ostreidae</taxon>
        <taxon>Magallana</taxon>
    </lineage>
</organism>
<feature type="compositionally biased region" description="Polar residues" evidence="1">
    <location>
        <begin position="7"/>
        <end position="16"/>
    </location>
</feature>
<gene>
    <name evidence="2" type="ORF">CGI_10006163</name>
</gene>